<sequence>MATYEYRCPHDGDFEVRLPLGQAGASVNCPECQRQAARVWSAPLLARTPRALGAALDRAAQSAETPEVVSRIPGRRAVSAAPVHPARARLPRL</sequence>
<evidence type="ECO:0000313" key="3">
    <source>
        <dbReference type="Proteomes" id="UP000186004"/>
    </source>
</evidence>
<dbReference type="SMART" id="SM00834">
    <property type="entry name" value="CxxC_CXXC_SSSS"/>
    <property type="match status" value="1"/>
</dbReference>
<dbReference type="AlphaFoldDB" id="A0A1N7FDE9"/>
<feature type="domain" description="Putative regulatory protein FmdB zinc ribbon" evidence="1">
    <location>
        <begin position="1"/>
        <end position="41"/>
    </location>
</feature>
<dbReference type="RefSeq" id="WP_076473977.1">
    <property type="nucleotide sequence ID" value="NZ_FTNF01000034.1"/>
</dbReference>
<reference evidence="2 3" key="1">
    <citation type="submission" date="2017-01" db="EMBL/GenBank/DDBJ databases">
        <authorList>
            <person name="Mah S.A."/>
            <person name="Swanson W.J."/>
            <person name="Moy G.W."/>
            <person name="Vacquier V.D."/>
        </authorList>
    </citation>
    <scope>NUCLEOTIDE SEQUENCE [LARGE SCALE GENOMIC DNA]</scope>
    <source>
        <strain evidence="2 3">DSM 45758</strain>
    </source>
</reference>
<dbReference type="InterPro" id="IPR013429">
    <property type="entry name" value="Regulatory_FmdB_Zinc_ribbon"/>
</dbReference>
<dbReference type="OrthoDB" id="9792898at2"/>
<dbReference type="Proteomes" id="UP000186004">
    <property type="component" value="Unassembled WGS sequence"/>
</dbReference>
<protein>
    <submittedName>
        <fullName evidence="2">Putative regulatory protein, FmdB family</fullName>
    </submittedName>
</protein>
<evidence type="ECO:0000313" key="2">
    <source>
        <dbReference type="EMBL" id="SIR98418.1"/>
    </source>
</evidence>
<keyword evidence="3" id="KW-1185">Reference proteome</keyword>
<dbReference type="NCBIfam" id="TIGR02605">
    <property type="entry name" value="CxxC_CxxC_SSSS"/>
    <property type="match status" value="1"/>
</dbReference>
<accession>A0A1N7FDE9</accession>
<name>A0A1N7FDE9_9ACTN</name>
<gene>
    <name evidence="2" type="ORF">SAMN05444858_13420</name>
</gene>
<dbReference type="Pfam" id="PF09723">
    <property type="entry name" value="Zn_ribbon_8"/>
    <property type="match status" value="1"/>
</dbReference>
<proteinExistence type="predicted"/>
<dbReference type="EMBL" id="FTNF01000034">
    <property type="protein sequence ID" value="SIR98418.1"/>
    <property type="molecule type" value="Genomic_DNA"/>
</dbReference>
<organism evidence="2 3">
    <name type="scientific">Micromonospora avicenniae</name>
    <dbReference type="NCBI Taxonomy" id="1198245"/>
    <lineage>
        <taxon>Bacteria</taxon>
        <taxon>Bacillati</taxon>
        <taxon>Actinomycetota</taxon>
        <taxon>Actinomycetes</taxon>
        <taxon>Micromonosporales</taxon>
        <taxon>Micromonosporaceae</taxon>
        <taxon>Micromonospora</taxon>
    </lineage>
</organism>
<evidence type="ECO:0000259" key="1">
    <source>
        <dbReference type="SMART" id="SM00834"/>
    </source>
</evidence>